<organism evidence="1 2">
    <name type="scientific">Novosphingobium chloroacetimidivorans</name>
    <dbReference type="NCBI Taxonomy" id="1428314"/>
    <lineage>
        <taxon>Bacteria</taxon>
        <taxon>Pseudomonadati</taxon>
        <taxon>Pseudomonadota</taxon>
        <taxon>Alphaproteobacteria</taxon>
        <taxon>Sphingomonadales</taxon>
        <taxon>Sphingomonadaceae</taxon>
        <taxon>Novosphingobium</taxon>
    </lineage>
</organism>
<evidence type="ECO:0000313" key="1">
    <source>
        <dbReference type="EMBL" id="MBB4858804.1"/>
    </source>
</evidence>
<name>A0A7W7KAP4_9SPHN</name>
<sequence length="52" mass="6063">MRLRLCGGRIVNSSEFWLREAQFERLRTLLPDKVRGVAQVDDRRVISGIIHV</sequence>
<dbReference type="EMBL" id="JACHLR010000008">
    <property type="protein sequence ID" value="MBB4858804.1"/>
    <property type="molecule type" value="Genomic_DNA"/>
</dbReference>
<gene>
    <name evidence="1" type="ORF">HNO88_002130</name>
</gene>
<keyword evidence="2" id="KW-1185">Reference proteome</keyword>
<dbReference type="AlphaFoldDB" id="A0A7W7KAP4"/>
<protein>
    <submittedName>
        <fullName evidence="1">Uncharacterized protein</fullName>
    </submittedName>
</protein>
<accession>A0A7W7KAP4</accession>
<comment type="caution">
    <text evidence="1">The sequence shown here is derived from an EMBL/GenBank/DDBJ whole genome shotgun (WGS) entry which is preliminary data.</text>
</comment>
<dbReference type="Proteomes" id="UP000555448">
    <property type="component" value="Unassembled WGS sequence"/>
</dbReference>
<dbReference type="RefSeq" id="WP_184244828.1">
    <property type="nucleotide sequence ID" value="NZ_JACHLR010000008.1"/>
</dbReference>
<reference evidence="1 2" key="1">
    <citation type="submission" date="2020-08" db="EMBL/GenBank/DDBJ databases">
        <title>Functional genomics of gut bacteria from endangered species of beetles.</title>
        <authorList>
            <person name="Carlos-Shanley C."/>
        </authorList>
    </citation>
    <scope>NUCLEOTIDE SEQUENCE [LARGE SCALE GENOMIC DNA]</scope>
    <source>
        <strain evidence="1 2">S00245</strain>
    </source>
</reference>
<proteinExistence type="predicted"/>
<evidence type="ECO:0000313" key="2">
    <source>
        <dbReference type="Proteomes" id="UP000555448"/>
    </source>
</evidence>